<keyword evidence="1" id="KW-1133">Transmembrane helix</keyword>
<protein>
    <submittedName>
        <fullName evidence="2">Uncharacterized protein</fullName>
    </submittedName>
</protein>
<evidence type="ECO:0000313" key="2">
    <source>
        <dbReference type="EMBL" id="KIM63163.1"/>
    </source>
</evidence>
<accession>A0A0C2ZNN6</accession>
<feature type="transmembrane region" description="Helical" evidence="1">
    <location>
        <begin position="64"/>
        <end position="87"/>
    </location>
</feature>
<proteinExistence type="predicted"/>
<reference evidence="2 3" key="1">
    <citation type="submission" date="2014-04" db="EMBL/GenBank/DDBJ databases">
        <authorList>
            <consortium name="DOE Joint Genome Institute"/>
            <person name="Kuo A."/>
            <person name="Kohler A."/>
            <person name="Nagy L.G."/>
            <person name="Floudas D."/>
            <person name="Copeland A."/>
            <person name="Barry K.W."/>
            <person name="Cichocki N."/>
            <person name="Veneault-Fourrey C."/>
            <person name="LaButti K."/>
            <person name="Lindquist E.A."/>
            <person name="Lipzen A."/>
            <person name="Lundell T."/>
            <person name="Morin E."/>
            <person name="Murat C."/>
            <person name="Sun H."/>
            <person name="Tunlid A."/>
            <person name="Henrissat B."/>
            <person name="Grigoriev I.V."/>
            <person name="Hibbett D.S."/>
            <person name="Martin F."/>
            <person name="Nordberg H.P."/>
            <person name="Cantor M.N."/>
            <person name="Hua S.X."/>
        </authorList>
    </citation>
    <scope>NUCLEOTIDE SEQUENCE [LARGE SCALE GENOMIC DNA]</scope>
    <source>
        <strain evidence="2 3">Foug A</strain>
    </source>
</reference>
<organism evidence="2 3">
    <name type="scientific">Scleroderma citrinum Foug A</name>
    <dbReference type="NCBI Taxonomy" id="1036808"/>
    <lineage>
        <taxon>Eukaryota</taxon>
        <taxon>Fungi</taxon>
        <taxon>Dikarya</taxon>
        <taxon>Basidiomycota</taxon>
        <taxon>Agaricomycotina</taxon>
        <taxon>Agaricomycetes</taxon>
        <taxon>Agaricomycetidae</taxon>
        <taxon>Boletales</taxon>
        <taxon>Sclerodermatineae</taxon>
        <taxon>Sclerodermataceae</taxon>
        <taxon>Scleroderma</taxon>
    </lineage>
</organism>
<gene>
    <name evidence="2" type="ORF">SCLCIDRAFT_15637</name>
</gene>
<dbReference type="Proteomes" id="UP000053989">
    <property type="component" value="Unassembled WGS sequence"/>
</dbReference>
<evidence type="ECO:0000256" key="1">
    <source>
        <dbReference type="SAM" id="Phobius"/>
    </source>
</evidence>
<feature type="transmembrane region" description="Helical" evidence="1">
    <location>
        <begin position="147"/>
        <end position="171"/>
    </location>
</feature>
<dbReference type="InParanoid" id="A0A0C2ZNN6"/>
<evidence type="ECO:0000313" key="3">
    <source>
        <dbReference type="Proteomes" id="UP000053989"/>
    </source>
</evidence>
<keyword evidence="1" id="KW-0472">Membrane</keyword>
<dbReference type="HOGENOM" id="CLU_096572_0_0_1"/>
<dbReference type="EMBL" id="KN822037">
    <property type="protein sequence ID" value="KIM63163.1"/>
    <property type="molecule type" value="Genomic_DNA"/>
</dbReference>
<dbReference type="AlphaFoldDB" id="A0A0C2ZNN6"/>
<reference evidence="3" key="2">
    <citation type="submission" date="2015-01" db="EMBL/GenBank/DDBJ databases">
        <title>Evolutionary Origins and Diversification of the Mycorrhizal Mutualists.</title>
        <authorList>
            <consortium name="DOE Joint Genome Institute"/>
            <consortium name="Mycorrhizal Genomics Consortium"/>
            <person name="Kohler A."/>
            <person name="Kuo A."/>
            <person name="Nagy L.G."/>
            <person name="Floudas D."/>
            <person name="Copeland A."/>
            <person name="Barry K.W."/>
            <person name="Cichocki N."/>
            <person name="Veneault-Fourrey C."/>
            <person name="LaButti K."/>
            <person name="Lindquist E.A."/>
            <person name="Lipzen A."/>
            <person name="Lundell T."/>
            <person name="Morin E."/>
            <person name="Murat C."/>
            <person name="Riley R."/>
            <person name="Ohm R."/>
            <person name="Sun H."/>
            <person name="Tunlid A."/>
            <person name="Henrissat B."/>
            <person name="Grigoriev I.V."/>
            <person name="Hibbett D.S."/>
            <person name="Martin F."/>
        </authorList>
    </citation>
    <scope>NUCLEOTIDE SEQUENCE [LARGE SCALE GENOMIC DNA]</scope>
    <source>
        <strain evidence="3">Foug A</strain>
    </source>
</reference>
<feature type="transmembrane region" description="Helical" evidence="1">
    <location>
        <begin position="111"/>
        <end position="135"/>
    </location>
</feature>
<sequence length="174" mass="18868">MAPVCTQPTASAMPAQFCDSYDDDEKHAQQCEQHFVSDSACRCPQTRSHHTCHKARLQKILGRVVLVLVVLVTILVVWCMLDMAIFAGDGDPLHALGKRQSSSSSFTNNKLYLIIIFVGLLLVVIAAIMLSFWCCKGSFENPLCCPCYLCACCGGLVCLECIGCGLCAAGLEEV</sequence>
<keyword evidence="3" id="KW-1185">Reference proteome</keyword>
<dbReference type="OrthoDB" id="3006091at2759"/>
<name>A0A0C2ZNN6_9AGAM</name>
<keyword evidence="1" id="KW-0812">Transmembrane</keyword>